<dbReference type="AlphaFoldDB" id="X4ZYA3"/>
<dbReference type="OrthoDB" id="282886at2"/>
<dbReference type="Pfam" id="PF10694">
    <property type="entry name" value="DUF2500"/>
    <property type="match status" value="1"/>
</dbReference>
<sequence>MKLWSGQFPSEPPSGLELFWQDTPSFFRIFIIIFAVVAVGILSAILYSLFKGIKQWSANNASELVTAPCTVVAKRFKVYGGSGDTSASTNYYVTYELQNGARIEFEVPDQSYGLMVEGDRGELTYQGTRFKGFKRAGDRAAGHAER</sequence>
<feature type="transmembrane region" description="Helical" evidence="1">
    <location>
        <begin position="26"/>
        <end position="50"/>
    </location>
</feature>
<dbReference type="InterPro" id="IPR019635">
    <property type="entry name" value="DUF2500"/>
</dbReference>
<proteinExistence type="predicted"/>
<keyword evidence="1" id="KW-0812">Transmembrane</keyword>
<gene>
    <name evidence="2" type="ORF">PSAB_11200</name>
</gene>
<dbReference type="eggNOG" id="ENOG5032T7R">
    <property type="taxonomic scope" value="Bacteria"/>
</dbReference>
<dbReference type="HOGENOM" id="CLU_138370_0_0_9"/>
<keyword evidence="1" id="KW-1133">Transmembrane helix</keyword>
<evidence type="ECO:0008006" key="4">
    <source>
        <dbReference type="Google" id="ProtNLM"/>
    </source>
</evidence>
<name>X4ZYA3_9BACL</name>
<keyword evidence="3" id="KW-1185">Reference proteome</keyword>
<reference evidence="2 3" key="1">
    <citation type="journal article" date="2014" name="PLoS Genet.">
        <title>Comparative Genomic Analysis of N2-Fixing and Non-N2-Fixing Paenibacillus spp.: Organization, Evolution and Expression of the Nitrogen Fixation Genes.</title>
        <authorList>
            <person name="Xie J.B."/>
            <person name="Du Z."/>
            <person name="Bai L."/>
            <person name="Tian C."/>
            <person name="Zhang Y."/>
            <person name="Xie J.Y."/>
            <person name="Wang T."/>
            <person name="Liu X."/>
            <person name="Chen X."/>
            <person name="Cheng Q."/>
            <person name="Chen S."/>
            <person name="Li J."/>
        </authorList>
    </citation>
    <scope>NUCLEOTIDE SEQUENCE [LARGE SCALE GENOMIC DNA]</scope>
    <source>
        <strain evidence="2 3">T27</strain>
    </source>
</reference>
<dbReference type="PATRIC" id="fig|1268072.3.peg.2328"/>
<accession>X4ZYA3</accession>
<evidence type="ECO:0000256" key="1">
    <source>
        <dbReference type="SAM" id="Phobius"/>
    </source>
</evidence>
<dbReference type="Gene3D" id="2.40.50.660">
    <property type="match status" value="1"/>
</dbReference>
<evidence type="ECO:0000313" key="2">
    <source>
        <dbReference type="EMBL" id="AHV97168.1"/>
    </source>
</evidence>
<evidence type="ECO:0000313" key="3">
    <source>
        <dbReference type="Proteomes" id="UP000019772"/>
    </source>
</evidence>
<dbReference type="EMBL" id="CP004078">
    <property type="protein sequence ID" value="AHV97168.1"/>
    <property type="molecule type" value="Genomic_DNA"/>
</dbReference>
<keyword evidence="1" id="KW-0472">Membrane</keyword>
<dbReference type="RefSeq" id="WP_084266503.1">
    <property type="nucleotide sequence ID" value="NZ_CP004078.1"/>
</dbReference>
<protein>
    <recommendedName>
        <fullName evidence="4">DUF2500 domain-containing protein</fullName>
    </recommendedName>
</protein>
<dbReference type="KEGG" id="psab:PSAB_11200"/>
<organism evidence="2 3">
    <name type="scientific">Paenibacillus sabinae T27</name>
    <dbReference type="NCBI Taxonomy" id="1268072"/>
    <lineage>
        <taxon>Bacteria</taxon>
        <taxon>Bacillati</taxon>
        <taxon>Bacillota</taxon>
        <taxon>Bacilli</taxon>
        <taxon>Bacillales</taxon>
        <taxon>Paenibacillaceae</taxon>
        <taxon>Paenibacillus</taxon>
    </lineage>
</organism>
<dbReference type="Proteomes" id="UP000019772">
    <property type="component" value="Chromosome"/>
</dbReference>
<dbReference type="STRING" id="1268072.PSAB_11200"/>